<sequence>MGHAYFWEIIRIAQKELKIIFITYFEDFIVIKVTIIFLITRLYLEFNQKYKPYKLNTLNRLDQKSTNICLVSIILAIGLYVAQQSNSLEVQIPYQIIIIIINLHINYLLISKIVVEYLNEKTSNYQDALDQFRFAIRKNFPFLNKIRFLSRILADRKQLKIRSNSLYVKLKHFLIPKAKEILILKKQQYLITIERNQQLNIVNRLNFFIISQVFIMKETTLLCLYYYGSFFFERYKLQALWI</sequence>
<feature type="transmembrane region" description="Helical" evidence="1">
    <location>
        <begin position="205"/>
        <end position="227"/>
    </location>
</feature>
<feature type="transmembrane region" description="Helical" evidence="1">
    <location>
        <begin position="20"/>
        <end position="44"/>
    </location>
</feature>
<dbReference type="PANTHER" id="PTHR11319">
    <property type="entry name" value="G PROTEIN-COUPLED RECEPTOR-RELATED"/>
    <property type="match status" value="1"/>
</dbReference>
<dbReference type="AlphaFoldDB" id="A0A8S1QII7"/>
<gene>
    <name evidence="2" type="ORF">PSON_ATCC_30995.1.T1090006</name>
</gene>
<dbReference type="EMBL" id="CAJJDN010000109">
    <property type="protein sequence ID" value="CAD8115619.1"/>
    <property type="molecule type" value="Genomic_DNA"/>
</dbReference>
<comment type="caution">
    <text evidence="2">The sequence shown here is derived from an EMBL/GenBank/DDBJ whole genome shotgun (WGS) entry which is preliminary data.</text>
</comment>
<accession>A0A8S1QII7</accession>
<evidence type="ECO:0000256" key="1">
    <source>
        <dbReference type="SAM" id="Phobius"/>
    </source>
</evidence>
<feature type="transmembrane region" description="Helical" evidence="1">
    <location>
        <begin position="65"/>
        <end position="82"/>
    </location>
</feature>
<keyword evidence="1" id="KW-0812">Transmembrane</keyword>
<name>A0A8S1QII7_9CILI</name>
<reference evidence="2" key="1">
    <citation type="submission" date="2021-01" db="EMBL/GenBank/DDBJ databases">
        <authorList>
            <consortium name="Genoscope - CEA"/>
            <person name="William W."/>
        </authorList>
    </citation>
    <scope>NUCLEOTIDE SEQUENCE</scope>
</reference>
<evidence type="ECO:0008006" key="4">
    <source>
        <dbReference type="Google" id="ProtNLM"/>
    </source>
</evidence>
<protein>
    <recommendedName>
        <fullName evidence="4">Transmembrane protein</fullName>
    </recommendedName>
</protein>
<feature type="transmembrane region" description="Helical" evidence="1">
    <location>
        <begin position="94"/>
        <end position="115"/>
    </location>
</feature>
<proteinExistence type="predicted"/>
<evidence type="ECO:0000313" key="2">
    <source>
        <dbReference type="EMBL" id="CAD8115619.1"/>
    </source>
</evidence>
<keyword evidence="1" id="KW-1133">Transmembrane helix</keyword>
<dbReference type="Proteomes" id="UP000692954">
    <property type="component" value="Unassembled WGS sequence"/>
</dbReference>
<keyword evidence="1" id="KW-0472">Membrane</keyword>
<organism evidence="2 3">
    <name type="scientific">Paramecium sonneborni</name>
    <dbReference type="NCBI Taxonomy" id="65129"/>
    <lineage>
        <taxon>Eukaryota</taxon>
        <taxon>Sar</taxon>
        <taxon>Alveolata</taxon>
        <taxon>Ciliophora</taxon>
        <taxon>Intramacronucleata</taxon>
        <taxon>Oligohymenophorea</taxon>
        <taxon>Peniculida</taxon>
        <taxon>Parameciidae</taxon>
        <taxon>Paramecium</taxon>
    </lineage>
</organism>
<dbReference type="PANTHER" id="PTHR11319:SF35">
    <property type="entry name" value="OUTER MEMBRANE PROTEIN PMPC-RELATED"/>
    <property type="match status" value="1"/>
</dbReference>
<keyword evidence="3" id="KW-1185">Reference proteome</keyword>
<evidence type="ECO:0000313" key="3">
    <source>
        <dbReference type="Proteomes" id="UP000692954"/>
    </source>
</evidence>